<feature type="domain" description="Peptidase A1" evidence="11">
    <location>
        <begin position="60"/>
        <end position="389"/>
    </location>
</feature>
<keyword evidence="3 9" id="KW-0645">Protease</keyword>
<organism evidence="12 13">
    <name type="scientific">Exophiala xenobiotica</name>
    <dbReference type="NCBI Taxonomy" id="348802"/>
    <lineage>
        <taxon>Eukaryota</taxon>
        <taxon>Fungi</taxon>
        <taxon>Dikarya</taxon>
        <taxon>Ascomycota</taxon>
        <taxon>Pezizomycotina</taxon>
        <taxon>Eurotiomycetes</taxon>
        <taxon>Chaetothyriomycetidae</taxon>
        <taxon>Chaetothyriales</taxon>
        <taxon>Herpotrichiellaceae</taxon>
        <taxon>Exophiala</taxon>
    </lineage>
</organism>
<dbReference type="AlphaFoldDB" id="A0A0D2EVF3"/>
<dbReference type="PROSITE" id="PS00141">
    <property type="entry name" value="ASP_PROTEASE"/>
    <property type="match status" value="2"/>
</dbReference>
<evidence type="ECO:0000256" key="4">
    <source>
        <dbReference type="ARBA" id="ARBA00022729"/>
    </source>
</evidence>
<dbReference type="InterPro" id="IPR001969">
    <property type="entry name" value="Aspartic_peptidase_AS"/>
</dbReference>
<comment type="similarity">
    <text evidence="2 9">Belongs to the peptidase A1 family.</text>
</comment>
<dbReference type="Proteomes" id="UP000054342">
    <property type="component" value="Unassembled WGS sequence"/>
</dbReference>
<reference evidence="12 13" key="1">
    <citation type="submission" date="2015-01" db="EMBL/GenBank/DDBJ databases">
        <title>The Genome Sequence of Exophiala xenobiotica CBS118157.</title>
        <authorList>
            <consortium name="The Broad Institute Genomics Platform"/>
            <person name="Cuomo C."/>
            <person name="de Hoog S."/>
            <person name="Gorbushina A."/>
            <person name="Stielow B."/>
            <person name="Teixiera M."/>
            <person name="Abouelleil A."/>
            <person name="Chapman S.B."/>
            <person name="Priest M."/>
            <person name="Young S.K."/>
            <person name="Wortman J."/>
            <person name="Nusbaum C."/>
            <person name="Birren B."/>
        </authorList>
    </citation>
    <scope>NUCLEOTIDE SEQUENCE [LARGE SCALE GENOMIC DNA]</scope>
    <source>
        <strain evidence="12 13">CBS 118157</strain>
    </source>
</reference>
<feature type="disulfide bond" evidence="8">
    <location>
        <begin position="307"/>
        <end position="353"/>
    </location>
</feature>
<feature type="active site" evidence="7">
    <location>
        <position position="78"/>
    </location>
</feature>
<feature type="active site" evidence="7">
    <location>
        <position position="273"/>
    </location>
</feature>
<dbReference type="PROSITE" id="PS51767">
    <property type="entry name" value="PEPTIDASE_A1"/>
    <property type="match status" value="1"/>
</dbReference>
<dbReference type="OrthoDB" id="771136at2759"/>
<dbReference type="STRING" id="348802.A0A0D2EVF3"/>
<proteinExistence type="inferred from homology"/>
<keyword evidence="8" id="KW-1015">Disulfide bond</keyword>
<accession>A0A0D2EVF3</accession>
<dbReference type="InterPro" id="IPR001461">
    <property type="entry name" value="Aspartic_peptidase_A1"/>
</dbReference>
<dbReference type="InterPro" id="IPR033876">
    <property type="entry name" value="SAP-like"/>
</dbReference>
<keyword evidence="4 10" id="KW-0732">Signal</keyword>
<keyword evidence="5 9" id="KW-0064">Aspartyl protease</keyword>
<dbReference type="SUPFAM" id="SSF50630">
    <property type="entry name" value="Acid proteases"/>
    <property type="match status" value="1"/>
</dbReference>
<dbReference type="Pfam" id="PF00026">
    <property type="entry name" value="Asp"/>
    <property type="match status" value="1"/>
</dbReference>
<dbReference type="PANTHER" id="PTHR47966">
    <property type="entry name" value="BETA-SITE APP-CLEAVING ENZYME, ISOFORM A-RELATED"/>
    <property type="match status" value="1"/>
</dbReference>
<gene>
    <name evidence="12" type="ORF">PV05_04108</name>
</gene>
<keyword evidence="6 9" id="KW-0378">Hydrolase</keyword>
<evidence type="ECO:0000256" key="2">
    <source>
        <dbReference type="ARBA" id="ARBA00007447"/>
    </source>
</evidence>
<dbReference type="CDD" id="cd05474">
    <property type="entry name" value="SAP_like"/>
    <property type="match status" value="1"/>
</dbReference>
<dbReference type="InterPro" id="IPR021109">
    <property type="entry name" value="Peptidase_aspartic_dom_sf"/>
</dbReference>
<evidence type="ECO:0000256" key="6">
    <source>
        <dbReference type="ARBA" id="ARBA00022801"/>
    </source>
</evidence>
<sequence>MQFLKGLAITTLATPCFASPGYLKLDVHRQPRHGSHLARRANVDGTVDALLTQNTNKLEYLVNITIGTPPQSLAVTLDTGSSDLWVPAAASKLCEQGKCDDGTFARSKSSTYDVVEQGGFNITYAAPGDSDAGDWATDTVTVGGSPSIAQQQIGVAFSIVDPHGVMGVGYDTNEASDNVYPTIMDNLKSNGVTNRKAYSLYLNDLQANTGAIIFGGVDTTKYTGELVALPLQDGPYGYVAEFYVTLTGVSFTDHTGSTTQVTPQGYAQAVLLDSGTSATLLTDDVFSAIANGFGAVDLGDEDYVVPCRYAGANGSINYSFGGEDGVTIRVPISQVVGNLDFPGDQFSDADGGCEFGLGPPIQGFSIMGDTFLRSAYAVFDIDNNLAALAQAAENMTDTSSIAAIPPGTSIPGASITATATGTQLSGAAATALPVVPTASLQGTTLVLAGTPTFNLGVSPTSGTSRATSSSSSGKAHAAAPTAALLGLGLAAGILAA</sequence>
<feature type="signal peptide" evidence="10">
    <location>
        <begin position="1"/>
        <end position="18"/>
    </location>
</feature>
<dbReference type="EMBL" id="KN847318">
    <property type="protein sequence ID" value="KIW59673.1"/>
    <property type="molecule type" value="Genomic_DNA"/>
</dbReference>
<name>A0A0D2EVF3_9EURO</name>
<dbReference type="GO" id="GO:0005886">
    <property type="term" value="C:plasma membrane"/>
    <property type="evidence" value="ECO:0007669"/>
    <property type="project" value="UniProtKB-SubCell"/>
</dbReference>
<comment type="subcellular location">
    <subcellularLocation>
        <location evidence="1">Cell membrane</location>
        <topology evidence="1">Lipid-anchor</topology>
        <topology evidence="1">GPI-anchor</topology>
    </subcellularLocation>
</comment>
<feature type="chain" id="PRO_5002257067" description="Peptidase A1 domain-containing protein" evidence="10">
    <location>
        <begin position="19"/>
        <end position="496"/>
    </location>
</feature>
<dbReference type="GeneID" id="25326016"/>
<dbReference type="PRINTS" id="PR00792">
    <property type="entry name" value="PEPSIN"/>
</dbReference>
<evidence type="ECO:0000256" key="10">
    <source>
        <dbReference type="SAM" id="SignalP"/>
    </source>
</evidence>
<evidence type="ECO:0000256" key="5">
    <source>
        <dbReference type="ARBA" id="ARBA00022750"/>
    </source>
</evidence>
<dbReference type="GO" id="GO:0006508">
    <property type="term" value="P:proteolysis"/>
    <property type="evidence" value="ECO:0007669"/>
    <property type="project" value="UniProtKB-KW"/>
</dbReference>
<evidence type="ECO:0000256" key="9">
    <source>
        <dbReference type="RuleBase" id="RU000454"/>
    </source>
</evidence>
<dbReference type="InterPro" id="IPR033121">
    <property type="entry name" value="PEPTIDASE_A1"/>
</dbReference>
<evidence type="ECO:0000256" key="7">
    <source>
        <dbReference type="PIRSR" id="PIRSR601461-1"/>
    </source>
</evidence>
<evidence type="ECO:0000313" key="12">
    <source>
        <dbReference type="EMBL" id="KIW59673.1"/>
    </source>
</evidence>
<dbReference type="RefSeq" id="XP_013320257.1">
    <property type="nucleotide sequence ID" value="XM_013464803.1"/>
</dbReference>
<evidence type="ECO:0000259" key="11">
    <source>
        <dbReference type="PROSITE" id="PS51767"/>
    </source>
</evidence>
<keyword evidence="13" id="KW-1185">Reference proteome</keyword>
<dbReference type="GO" id="GO:0004190">
    <property type="term" value="F:aspartic-type endopeptidase activity"/>
    <property type="evidence" value="ECO:0007669"/>
    <property type="project" value="UniProtKB-KW"/>
</dbReference>
<dbReference type="PANTHER" id="PTHR47966:SF65">
    <property type="entry name" value="ASPARTIC-TYPE ENDOPEPTIDASE"/>
    <property type="match status" value="1"/>
</dbReference>
<evidence type="ECO:0000256" key="1">
    <source>
        <dbReference type="ARBA" id="ARBA00004609"/>
    </source>
</evidence>
<dbReference type="Gene3D" id="2.40.70.10">
    <property type="entry name" value="Acid Proteases"/>
    <property type="match status" value="2"/>
</dbReference>
<evidence type="ECO:0000313" key="13">
    <source>
        <dbReference type="Proteomes" id="UP000054342"/>
    </source>
</evidence>
<evidence type="ECO:0000256" key="8">
    <source>
        <dbReference type="PIRSR" id="PIRSR601461-2"/>
    </source>
</evidence>
<protein>
    <recommendedName>
        <fullName evidence="11">Peptidase A1 domain-containing protein</fullName>
    </recommendedName>
</protein>
<evidence type="ECO:0000256" key="3">
    <source>
        <dbReference type="ARBA" id="ARBA00022670"/>
    </source>
</evidence>
<dbReference type="HOGENOM" id="CLU_013253_9_3_1"/>